<evidence type="ECO:0000256" key="4">
    <source>
        <dbReference type="ARBA" id="ARBA00022989"/>
    </source>
</evidence>
<organism evidence="6 7">
    <name type="scientific">Ictalurus punctatus</name>
    <name type="common">Channel catfish</name>
    <name type="synonym">Silurus punctatus</name>
    <dbReference type="NCBI Taxonomy" id="7998"/>
    <lineage>
        <taxon>Eukaryota</taxon>
        <taxon>Metazoa</taxon>
        <taxon>Chordata</taxon>
        <taxon>Craniata</taxon>
        <taxon>Vertebrata</taxon>
        <taxon>Euteleostomi</taxon>
        <taxon>Actinopterygii</taxon>
        <taxon>Neopterygii</taxon>
        <taxon>Teleostei</taxon>
        <taxon>Ostariophysi</taxon>
        <taxon>Siluriformes</taxon>
        <taxon>Ictaluridae</taxon>
        <taxon>Ictalurus</taxon>
    </lineage>
</organism>
<evidence type="ECO:0000313" key="6">
    <source>
        <dbReference type="Proteomes" id="UP000221080"/>
    </source>
</evidence>
<dbReference type="AlphaFoldDB" id="A0A2D0S5L6"/>
<keyword evidence="6" id="KW-1185">Reference proteome</keyword>
<reference evidence="6" key="1">
    <citation type="journal article" date="2016" name="Nat. Commun.">
        <title>The channel catfish genome sequence provides insights into the evolution of scale formation in teleosts.</title>
        <authorList>
            <person name="Liu Z."/>
            <person name="Liu S."/>
            <person name="Yao J."/>
            <person name="Bao L."/>
            <person name="Zhang J."/>
            <person name="Li Y."/>
            <person name="Jiang C."/>
            <person name="Sun L."/>
            <person name="Wang R."/>
            <person name="Zhang Y."/>
            <person name="Zhou T."/>
            <person name="Zeng Q."/>
            <person name="Fu Q."/>
            <person name="Gao S."/>
            <person name="Li N."/>
            <person name="Koren S."/>
            <person name="Jiang Y."/>
            <person name="Zimin A."/>
            <person name="Xu P."/>
            <person name="Phillippy A.M."/>
            <person name="Geng X."/>
            <person name="Song L."/>
            <person name="Sun F."/>
            <person name="Li C."/>
            <person name="Wang X."/>
            <person name="Chen A."/>
            <person name="Jin Y."/>
            <person name="Yuan Z."/>
            <person name="Yang Y."/>
            <person name="Tan S."/>
            <person name="Peatman E."/>
            <person name="Lu J."/>
            <person name="Qin Z."/>
            <person name="Dunham R."/>
            <person name="Li Z."/>
            <person name="Sonstegard T."/>
            <person name="Feng J."/>
            <person name="Danzmann R.G."/>
            <person name="Schroeder S."/>
            <person name="Scheffler B."/>
            <person name="Duke M.V."/>
            <person name="Ballard L."/>
            <person name="Kucuktas H."/>
            <person name="Kaltenboeck L."/>
            <person name="Liu H."/>
            <person name="Armbruster J."/>
            <person name="Xie Y."/>
            <person name="Kirby M.L."/>
            <person name="Tian Y."/>
            <person name="Flanagan M.E."/>
            <person name="Mu W."/>
            <person name="Waldbieser G.C."/>
        </authorList>
    </citation>
    <scope>NUCLEOTIDE SEQUENCE [LARGE SCALE GENOMIC DNA]</scope>
    <source>
        <strain evidence="6">SDA103</strain>
    </source>
</reference>
<name>A0A2D0S5L6_ICTPU</name>
<dbReference type="Proteomes" id="UP000221080">
    <property type="component" value="Chromosome 12"/>
</dbReference>
<dbReference type="GO" id="GO:0016020">
    <property type="term" value="C:membrane"/>
    <property type="evidence" value="ECO:0007669"/>
    <property type="project" value="UniProtKB-SubCell"/>
</dbReference>
<dbReference type="OrthoDB" id="10071849at2759"/>
<evidence type="ECO:0000256" key="1">
    <source>
        <dbReference type="ARBA" id="ARBA00004141"/>
    </source>
</evidence>
<dbReference type="InterPro" id="IPR030417">
    <property type="entry name" value="MS4A"/>
</dbReference>
<gene>
    <name evidence="7" type="primary">LOC108273356</name>
</gene>
<keyword evidence="4" id="KW-1133">Transmembrane helix</keyword>
<proteinExistence type="inferred from homology"/>
<evidence type="ECO:0000256" key="3">
    <source>
        <dbReference type="ARBA" id="ARBA00022692"/>
    </source>
</evidence>
<dbReference type="PANTHER" id="PTHR23320">
    <property type="entry name" value="MEMBRANE-SPANNING 4-DOMAINS SUBFAMILY A MS4A -RELATED"/>
    <property type="match status" value="1"/>
</dbReference>
<dbReference type="RefSeq" id="XP_047015026.1">
    <property type="nucleotide sequence ID" value="XM_047159070.2"/>
</dbReference>
<dbReference type="GeneID" id="108273356"/>
<reference evidence="7" key="2">
    <citation type="submission" date="2025-08" db="UniProtKB">
        <authorList>
            <consortium name="RefSeq"/>
        </authorList>
    </citation>
    <scope>IDENTIFICATION</scope>
    <source>
        <tissue evidence="7">Blood</tissue>
    </source>
</reference>
<protein>
    <submittedName>
        <fullName evidence="7">Membrane-spanning 4-domains subfamily A member 4A</fullName>
    </submittedName>
</protein>
<dbReference type="PANTHER" id="PTHR23320:SF128">
    <property type="entry name" value="MEMBRANE-SPANNING 4-DOMAINS SUBFAMILY A MEMBER 4A"/>
    <property type="match status" value="1"/>
</dbReference>
<keyword evidence="3" id="KW-0812">Transmembrane</keyword>
<evidence type="ECO:0000313" key="7">
    <source>
        <dbReference type="RefSeq" id="XP_047015026.1"/>
    </source>
</evidence>
<accession>A0A2D0S5L6</accession>
<evidence type="ECO:0000256" key="5">
    <source>
        <dbReference type="ARBA" id="ARBA00023136"/>
    </source>
</evidence>
<comment type="subcellular location">
    <subcellularLocation>
        <location evidence="1">Membrane</location>
        <topology evidence="1">Multi-pass membrane protein</topology>
    </subcellularLocation>
</comment>
<dbReference type="InterPro" id="IPR007237">
    <property type="entry name" value="CD20-like"/>
</dbReference>
<keyword evidence="5" id="KW-0472">Membrane</keyword>
<sequence>MTPVTAPADTQISRRTAFLKGKPKALGTVQIMIGIMTLLFGIVLTSLTVTPAIISGITVWGSLIYISSGALSVAAGNNYNSCVVKASLGMNVFSAVVAGITLILFPVDMLYGSALTAMCQHHYYDRSYNSYNPYSSYRCAYSSVHMWNGIYGVLLVFSLLEFIISICTSAFACKVTCCSETRLIYSQPMYSQPMNSQLMNSQVMNSQVMNSQPMNSQPMNSQPMYNPAFYNPQVPQQSSVITYNNV</sequence>
<evidence type="ECO:0000256" key="2">
    <source>
        <dbReference type="ARBA" id="ARBA00009565"/>
    </source>
</evidence>
<dbReference type="Pfam" id="PF04103">
    <property type="entry name" value="CD20"/>
    <property type="match status" value="1"/>
</dbReference>
<dbReference type="STRING" id="7998.ENSIPUP00000032635"/>
<dbReference type="KEGG" id="ipu:108273356"/>
<comment type="similarity">
    <text evidence="2">Belongs to the MS4A family.</text>
</comment>